<dbReference type="eggNOG" id="ENOG502RI27">
    <property type="taxonomic scope" value="Eukaryota"/>
</dbReference>
<feature type="compositionally biased region" description="Polar residues" evidence="1">
    <location>
        <begin position="794"/>
        <end position="815"/>
    </location>
</feature>
<feature type="region of interest" description="Disordered" evidence="1">
    <location>
        <begin position="766"/>
        <end position="815"/>
    </location>
</feature>
<dbReference type="KEGG" id="erc:Ecym_1206"/>
<dbReference type="RefSeq" id="XP_003644270.1">
    <property type="nucleotide sequence ID" value="XM_003644222.1"/>
</dbReference>
<feature type="region of interest" description="Disordered" evidence="1">
    <location>
        <begin position="1"/>
        <end position="55"/>
    </location>
</feature>
<feature type="compositionally biased region" description="Polar residues" evidence="1">
    <location>
        <begin position="1068"/>
        <end position="1088"/>
    </location>
</feature>
<dbReference type="OrthoDB" id="4069593at2759"/>
<dbReference type="HOGENOM" id="CLU_280751_0_0_1"/>
<organism evidence="2 3">
    <name type="scientific">Eremothecium cymbalariae (strain CBS 270.75 / DBVPG 7215 / KCTC 17166 / NRRL Y-17582)</name>
    <name type="common">Yeast</name>
    <dbReference type="NCBI Taxonomy" id="931890"/>
    <lineage>
        <taxon>Eukaryota</taxon>
        <taxon>Fungi</taxon>
        <taxon>Dikarya</taxon>
        <taxon>Ascomycota</taxon>
        <taxon>Saccharomycotina</taxon>
        <taxon>Saccharomycetes</taxon>
        <taxon>Saccharomycetales</taxon>
        <taxon>Saccharomycetaceae</taxon>
        <taxon>Eremothecium</taxon>
    </lineage>
</organism>
<feature type="compositionally biased region" description="Basic and acidic residues" evidence="1">
    <location>
        <begin position="46"/>
        <end position="55"/>
    </location>
</feature>
<feature type="compositionally biased region" description="Basic and acidic residues" evidence="1">
    <location>
        <begin position="1032"/>
        <end position="1052"/>
    </location>
</feature>
<evidence type="ECO:0000256" key="1">
    <source>
        <dbReference type="SAM" id="MobiDB-lite"/>
    </source>
</evidence>
<feature type="region of interest" description="Disordered" evidence="1">
    <location>
        <begin position="1032"/>
        <end position="1088"/>
    </location>
</feature>
<keyword evidence="3" id="KW-1185">Reference proteome</keyword>
<accession>G8JMY9</accession>
<dbReference type="Proteomes" id="UP000006790">
    <property type="component" value="Chromosome 1"/>
</dbReference>
<evidence type="ECO:0000313" key="2">
    <source>
        <dbReference type="EMBL" id="AET37453.1"/>
    </source>
</evidence>
<gene>
    <name evidence="2" type="ordered locus">Ecym_1206</name>
</gene>
<dbReference type="FunCoup" id="G8JMY9">
    <property type="interactions" value="107"/>
</dbReference>
<feature type="compositionally biased region" description="Polar residues" evidence="1">
    <location>
        <begin position="674"/>
        <end position="687"/>
    </location>
</feature>
<proteinExistence type="predicted"/>
<feature type="region of interest" description="Disordered" evidence="1">
    <location>
        <begin position="930"/>
        <end position="965"/>
    </location>
</feature>
<dbReference type="AlphaFoldDB" id="G8JMY9"/>
<dbReference type="EMBL" id="CP002497">
    <property type="protein sequence ID" value="AET37453.1"/>
    <property type="molecule type" value="Genomic_DNA"/>
</dbReference>
<evidence type="ECO:0000313" key="3">
    <source>
        <dbReference type="Proteomes" id="UP000006790"/>
    </source>
</evidence>
<protein>
    <submittedName>
        <fullName evidence="2">Uncharacterized protein</fullName>
    </submittedName>
</protein>
<dbReference type="InParanoid" id="G8JMY9"/>
<name>G8JMY9_ERECY</name>
<feature type="compositionally biased region" description="Polar residues" evidence="1">
    <location>
        <begin position="332"/>
        <end position="342"/>
    </location>
</feature>
<feature type="region of interest" description="Disordered" evidence="1">
    <location>
        <begin position="674"/>
        <end position="704"/>
    </location>
</feature>
<feature type="region of interest" description="Disordered" evidence="1">
    <location>
        <begin position="332"/>
        <end position="364"/>
    </location>
</feature>
<dbReference type="GeneID" id="11469623"/>
<reference evidence="3" key="1">
    <citation type="journal article" date="2012" name="G3 (Bethesda)">
        <title>Pichia sorbitophila, an interspecies yeast hybrid reveals early steps of genome resolution following polyploidization.</title>
        <authorList>
            <person name="Leh Louis V."/>
            <person name="Despons L."/>
            <person name="Friedrich A."/>
            <person name="Martin T."/>
            <person name="Durrens P."/>
            <person name="Casaregola S."/>
            <person name="Neuveglise C."/>
            <person name="Fairhead C."/>
            <person name="Marck C."/>
            <person name="Cruz J.A."/>
            <person name="Straub M.L."/>
            <person name="Kugler V."/>
            <person name="Sacerdot C."/>
            <person name="Uzunov Z."/>
            <person name="Thierry A."/>
            <person name="Weiss S."/>
            <person name="Bleykasten C."/>
            <person name="De Montigny J."/>
            <person name="Jacques N."/>
            <person name="Jung P."/>
            <person name="Lemaire M."/>
            <person name="Mallet S."/>
            <person name="Morel G."/>
            <person name="Richard G.F."/>
            <person name="Sarkar A."/>
            <person name="Savel G."/>
            <person name="Schacherer J."/>
            <person name="Seret M.L."/>
            <person name="Talla E."/>
            <person name="Samson G."/>
            <person name="Jubin C."/>
            <person name="Poulain J."/>
            <person name="Vacherie B."/>
            <person name="Barbe V."/>
            <person name="Pelletier E."/>
            <person name="Sherman D.J."/>
            <person name="Westhof E."/>
            <person name="Weissenbach J."/>
            <person name="Baret P.V."/>
            <person name="Wincker P."/>
            <person name="Gaillardin C."/>
            <person name="Dujon B."/>
            <person name="Souciet J.L."/>
        </authorList>
    </citation>
    <scope>NUCLEOTIDE SEQUENCE [LARGE SCALE GENOMIC DNA]</scope>
    <source>
        <strain evidence="3">CBS 270.75 / DBVPG 7215 / KCTC 17166 / NRRL Y-17582</strain>
    </source>
</reference>
<sequence length="1118" mass="124991">MSLQQLDTPTKRRSFPASGQNALQSCLKPKPGSRNSNPQVRFSLPPRDDEVMHQDGGKCDYTCNIDFRSTKFGENKSQARGQQPSPLKIVYPKSSIEDFHGHFVDLHNKVALQLSTDIWSSHNREKESKGIKNTMGHARYNSIAGLSPYTPTASPEFKKHNRSQSLQSIIYTTVQDYRSSPPKVESLMASRFEHKISNPSETVAAAKPACIKEHTLSHHGHQLYLRQDSPLNKYKVTVPLELQVPPFLSPENKHKQTKRLIYDGHGYSAYREDDNEGSDVDNDSEQSKLNLSDLSIPSATNVISIDLSIENLDDTLGIDQFANVNLRKQVQNMSKNSPSRTGFNDLPSTPVHGPLSSAETRRNSRIQATPQQLMQDTYAKVSTPVFRGVHHDKNQPIEPLEILSTPTRLITIPDFEKEPAPRRRNVLSGFFSMEEVPDEPLPDYNVPRDRLNEGFKFPQVAEPLLNTSSPLSPKNRVLEASAPENHSDFLKVPGTMVNSSFEKRRSVLQKQNILGHQHRRSRSVHRVEDMMSAGYGQSTPPLPSAIVSPIPQMPTYKPQKQDSSTIVRTLQYSPLNNDSSFVASSHNLETPEDATNDDPVSPVVQVCAKNLLYDKKGSDNTESFKVSVSTRDRSIDRGDDYGNVDSFIFENNSSNNEPTMTGIFNNILTKKFTKSSSTVRGSPNTKNLSKHSHKDKPPGVSMASEFFDTRSGKQKGTSELLENSGTFRPFDSDSIQLIDEYHVPAENSLVHASAKYVKRQNLVQLEARRPNSNDSQPKSFPKQKVGNVLDPTRRLSNGFSHSSYESDLSTPSGQVSHFTSVTSLTASEIDNSNLLVKTLSISHRNSGQAGNQYHNSSDFKHVSTVASRNGTKSSTSQHMGVQESLVRRPLVKRESMTTDLHDVHFHRKSHSPLNSSLLADSDRSQKVENTAFHKSQQPGICSRRHPNPIPISPLPDIETETKPNPDNAEFHTVFEPYEGKLVEIIVLDDETESSKKHSFPSPPAEDESTRHLAYLYRTSHKRDSLEIRQLYEDESRNGKQGKLDPTKFDKKVLNSISSGKGGPKDENSLSTATASVGRTTSGNCRNTTRNAIKTFERRYLHNLQRVLRSKSARPSEII</sequence>